<dbReference type="AlphaFoldDB" id="A0A8T9MX88"/>
<dbReference type="GO" id="GO:0006072">
    <property type="term" value="P:glycerol-3-phosphate metabolic process"/>
    <property type="evidence" value="ECO:0007669"/>
    <property type="project" value="InterPro"/>
</dbReference>
<dbReference type="PROSITE" id="PS00933">
    <property type="entry name" value="FGGY_KINASES_1"/>
    <property type="match status" value="1"/>
</dbReference>
<gene>
    <name evidence="10" type="primary">glpK</name>
    <name evidence="10" type="ORF">LVJ77_01625</name>
</gene>
<evidence type="ECO:0000256" key="2">
    <source>
        <dbReference type="ARBA" id="ARBA00022679"/>
    </source>
</evidence>
<dbReference type="Pfam" id="PF00370">
    <property type="entry name" value="FGGY_N"/>
    <property type="match status" value="1"/>
</dbReference>
<dbReference type="GO" id="GO:0005524">
    <property type="term" value="F:ATP binding"/>
    <property type="evidence" value="ECO:0007669"/>
    <property type="project" value="UniProtKB-KW"/>
</dbReference>
<dbReference type="CDD" id="cd07786">
    <property type="entry name" value="FGGY_EcGK_like"/>
    <property type="match status" value="1"/>
</dbReference>
<keyword evidence="4 10" id="KW-0418">Kinase</keyword>
<dbReference type="InterPro" id="IPR018485">
    <property type="entry name" value="FGGY_C"/>
</dbReference>
<evidence type="ECO:0000256" key="6">
    <source>
        <dbReference type="ARBA" id="ARBA00022840"/>
    </source>
</evidence>
<dbReference type="PANTHER" id="PTHR10196">
    <property type="entry name" value="SUGAR KINASE"/>
    <property type="match status" value="1"/>
</dbReference>
<dbReference type="RefSeq" id="WP_281168313.1">
    <property type="nucleotide sequence ID" value="NZ_CP091521.1"/>
</dbReference>
<feature type="domain" description="Carbohydrate kinase FGGY N-terminal" evidence="8">
    <location>
        <begin position="4"/>
        <end position="250"/>
    </location>
</feature>
<keyword evidence="5" id="KW-0319">Glycerol metabolism</keyword>
<evidence type="ECO:0000256" key="4">
    <source>
        <dbReference type="ARBA" id="ARBA00022777"/>
    </source>
</evidence>
<evidence type="ECO:0000313" key="10">
    <source>
        <dbReference type="EMBL" id="UOP05036.1"/>
    </source>
</evidence>
<dbReference type="Proteomes" id="UP000831534">
    <property type="component" value="Chromosome"/>
</dbReference>
<evidence type="ECO:0000259" key="9">
    <source>
        <dbReference type="Pfam" id="PF02782"/>
    </source>
</evidence>
<feature type="domain" description="Carbohydrate kinase FGGY C-terminal" evidence="9">
    <location>
        <begin position="260"/>
        <end position="377"/>
    </location>
</feature>
<dbReference type="SUPFAM" id="SSF53067">
    <property type="entry name" value="Actin-like ATPase domain"/>
    <property type="match status" value="2"/>
</dbReference>
<dbReference type="GO" id="GO:0005829">
    <property type="term" value="C:cytosol"/>
    <property type="evidence" value="ECO:0007669"/>
    <property type="project" value="TreeGrafter"/>
</dbReference>
<dbReference type="FunFam" id="3.30.420.40:FF:000008">
    <property type="entry name" value="Glycerol kinase"/>
    <property type="match status" value="1"/>
</dbReference>
<comment type="similarity">
    <text evidence="1">Belongs to the FGGY kinase family.</text>
</comment>
<proteinExistence type="inferred from homology"/>
<dbReference type="Pfam" id="PF02782">
    <property type="entry name" value="FGGY_C"/>
    <property type="match status" value="1"/>
</dbReference>
<evidence type="ECO:0000256" key="1">
    <source>
        <dbReference type="ARBA" id="ARBA00009156"/>
    </source>
</evidence>
<dbReference type="NCBIfam" id="NF000756">
    <property type="entry name" value="PRK00047.1"/>
    <property type="match status" value="1"/>
</dbReference>
<evidence type="ECO:0000256" key="3">
    <source>
        <dbReference type="ARBA" id="ARBA00022741"/>
    </source>
</evidence>
<protein>
    <recommendedName>
        <fullName evidence="7">ATP:glycerol 3-phosphotransferase</fullName>
    </recommendedName>
</protein>
<dbReference type="PANTHER" id="PTHR10196:SF69">
    <property type="entry name" value="GLYCEROL KINASE"/>
    <property type="match status" value="1"/>
</dbReference>
<evidence type="ECO:0000256" key="7">
    <source>
        <dbReference type="ARBA" id="ARBA00043149"/>
    </source>
</evidence>
<keyword evidence="2 10" id="KW-0808">Transferase</keyword>
<keyword evidence="3" id="KW-0547">Nucleotide-binding</keyword>
<evidence type="ECO:0000256" key="5">
    <source>
        <dbReference type="ARBA" id="ARBA00022798"/>
    </source>
</evidence>
<dbReference type="InterPro" id="IPR043129">
    <property type="entry name" value="ATPase_NBD"/>
</dbReference>
<organism evidence="10 11">
    <name type="scientific">Conchiformibius kuhniae</name>
    <dbReference type="NCBI Taxonomy" id="211502"/>
    <lineage>
        <taxon>Bacteria</taxon>
        <taxon>Pseudomonadati</taxon>
        <taxon>Pseudomonadota</taxon>
        <taxon>Betaproteobacteria</taxon>
        <taxon>Neisseriales</taxon>
        <taxon>Neisseriaceae</taxon>
        <taxon>Conchiformibius</taxon>
    </lineage>
</organism>
<accession>A0A8T9MX88</accession>
<keyword evidence="6" id="KW-0067">ATP-binding</keyword>
<dbReference type="Gene3D" id="3.30.420.40">
    <property type="match status" value="2"/>
</dbReference>
<evidence type="ECO:0000313" key="11">
    <source>
        <dbReference type="Proteomes" id="UP000831534"/>
    </source>
</evidence>
<dbReference type="EMBL" id="CP091521">
    <property type="protein sequence ID" value="UOP05036.1"/>
    <property type="molecule type" value="Genomic_DNA"/>
</dbReference>
<dbReference type="GO" id="GO:0019563">
    <property type="term" value="P:glycerol catabolic process"/>
    <property type="evidence" value="ECO:0007669"/>
    <property type="project" value="TreeGrafter"/>
</dbReference>
<dbReference type="GO" id="GO:0004370">
    <property type="term" value="F:glycerol kinase activity"/>
    <property type="evidence" value="ECO:0007669"/>
    <property type="project" value="InterPro"/>
</dbReference>
<name>A0A8T9MX88_9NEIS</name>
<reference evidence="10" key="1">
    <citation type="submission" date="2021-12" db="EMBL/GenBank/DDBJ databases">
        <authorList>
            <person name="Veyrier F.J."/>
        </authorList>
    </citation>
    <scope>NUCLEOTIDE SEQUENCE</scope>
    <source>
        <strain evidence="10">17694</strain>
    </source>
</reference>
<evidence type="ECO:0000259" key="8">
    <source>
        <dbReference type="Pfam" id="PF00370"/>
    </source>
</evidence>
<dbReference type="InterPro" id="IPR005999">
    <property type="entry name" value="Glycerol_kin"/>
</dbReference>
<dbReference type="NCBIfam" id="TIGR01311">
    <property type="entry name" value="glycerol_kin"/>
    <property type="match status" value="1"/>
</dbReference>
<dbReference type="InterPro" id="IPR018483">
    <property type="entry name" value="Carb_kinase_FGGY_CS"/>
</dbReference>
<reference evidence="10" key="2">
    <citation type="journal article" date="2022" name="Res Sq">
        <title>Evolution of multicellular longitudinally dividing oral cavity symbionts (Neisseriaceae).</title>
        <authorList>
            <person name="Nyongesa S."/>
            <person name="Weber P."/>
            <person name="Bernet E."/>
            <person name="Pullido F."/>
            <person name="Nieckarz M."/>
            <person name="Delaby M."/>
            <person name="Nieves C."/>
            <person name="Viehboeck T."/>
            <person name="Krause N."/>
            <person name="Rivera-Millot A."/>
            <person name="Nakamura A."/>
            <person name="Vischer N."/>
            <person name="VanNieuwenhze M."/>
            <person name="Brun Y."/>
            <person name="Cava F."/>
            <person name="Bulgheresi S."/>
            <person name="Veyrier F."/>
        </authorList>
    </citation>
    <scope>NUCLEOTIDE SEQUENCE</scope>
    <source>
        <strain evidence="10">17694</strain>
    </source>
</reference>
<keyword evidence="11" id="KW-1185">Reference proteome</keyword>
<dbReference type="InterPro" id="IPR018484">
    <property type="entry name" value="FGGY_N"/>
</dbReference>
<sequence>MTQYIIALDQGTTSSRAIVFDRAGSIVNVAQKDFTQHFPEPGWVEHDPHEIWSSQVSVLSEVIAKTDIPAEEIAAVGITNQRETALIWDRNTGEPIANAIVWQDRRTARFCDTLKQPYGELIRRKTGLVIDAYFSASKIRWLLDNVAGAREKAERGELAFGTVDTWLVWKLTGGKAHVTDPSNASRTMLFNIRDMAWDDELLEIFQVPRSLLPEVKSSSEIYGEVDARYISGGKVPIAGIAGDQQAALFGQMCTEKGMVKNTYGTGCFLLMNTGDSVVESQNNLLSTVAWQIGGKTTYALEGGVFVGGAAVQWVRDGLRLVRTSDAINSLAATVDDNGGVYFVPCLAGMGAPYWDQYARGTILGITRGTTDAHIAPAPLWKALPCKCLTL</sequence>